<gene>
    <name evidence="8" type="ORF">GCM10010909_01670</name>
</gene>
<accession>A0ABQ6A5T8</accession>
<dbReference type="Gene3D" id="2.102.10.10">
    <property type="entry name" value="Rieske [2Fe-2S] iron-sulphur domain"/>
    <property type="match status" value="1"/>
</dbReference>
<sequence length="100" mass="10824">MTKVTVALPPLDAGRSVIVEVAGQRVLICRTAGGLHAMDEQCPHQQLSMEGARVRHNSVMCPHHGARFSLEDGRSLSPLTAKGLKFFPCTEHGDHLGIEI</sequence>
<evidence type="ECO:0000256" key="3">
    <source>
        <dbReference type="ARBA" id="ARBA00023004"/>
    </source>
</evidence>
<proteinExistence type="inferred from homology"/>
<comment type="similarity">
    <text evidence="6">Belongs to the bacterial ring-hydroxylating dioxygenase ferredoxin component family.</text>
</comment>
<dbReference type="RefSeq" id="WP_284255986.1">
    <property type="nucleotide sequence ID" value="NZ_BSOS01000005.1"/>
</dbReference>
<dbReference type="InterPro" id="IPR036922">
    <property type="entry name" value="Rieske_2Fe-2S_sf"/>
</dbReference>
<keyword evidence="1" id="KW-0001">2Fe-2S</keyword>
<evidence type="ECO:0000313" key="8">
    <source>
        <dbReference type="EMBL" id="GLR65489.1"/>
    </source>
</evidence>
<dbReference type="CDD" id="cd03467">
    <property type="entry name" value="Rieske"/>
    <property type="match status" value="1"/>
</dbReference>
<reference evidence="9" key="1">
    <citation type="journal article" date="2019" name="Int. J. Syst. Evol. Microbiol.">
        <title>The Global Catalogue of Microorganisms (GCM) 10K type strain sequencing project: providing services to taxonomists for standard genome sequencing and annotation.</title>
        <authorList>
            <consortium name="The Broad Institute Genomics Platform"/>
            <consortium name="The Broad Institute Genome Sequencing Center for Infectious Disease"/>
            <person name="Wu L."/>
            <person name="Ma J."/>
        </authorList>
    </citation>
    <scope>NUCLEOTIDE SEQUENCE [LARGE SCALE GENOMIC DNA]</scope>
    <source>
        <strain evidence="9">NBRC 112502</strain>
    </source>
</reference>
<keyword evidence="4" id="KW-0411">Iron-sulfur</keyword>
<dbReference type="PANTHER" id="PTHR21496:SF0">
    <property type="entry name" value="RIESKE DOMAIN-CONTAINING PROTEIN"/>
    <property type="match status" value="1"/>
</dbReference>
<evidence type="ECO:0000256" key="4">
    <source>
        <dbReference type="ARBA" id="ARBA00023014"/>
    </source>
</evidence>
<keyword evidence="3" id="KW-0408">Iron</keyword>
<dbReference type="Pfam" id="PF00355">
    <property type="entry name" value="Rieske"/>
    <property type="match status" value="1"/>
</dbReference>
<dbReference type="PROSITE" id="PS51296">
    <property type="entry name" value="RIESKE"/>
    <property type="match status" value="1"/>
</dbReference>
<dbReference type="PANTHER" id="PTHR21496">
    <property type="entry name" value="FERREDOXIN-RELATED"/>
    <property type="match status" value="1"/>
</dbReference>
<evidence type="ECO:0000313" key="9">
    <source>
        <dbReference type="Proteomes" id="UP001156641"/>
    </source>
</evidence>
<dbReference type="EMBL" id="BSOS01000005">
    <property type="protein sequence ID" value="GLR65489.1"/>
    <property type="molecule type" value="Genomic_DNA"/>
</dbReference>
<evidence type="ECO:0000256" key="2">
    <source>
        <dbReference type="ARBA" id="ARBA00022723"/>
    </source>
</evidence>
<evidence type="ECO:0000259" key="7">
    <source>
        <dbReference type="PROSITE" id="PS51296"/>
    </source>
</evidence>
<organism evidence="8 9">
    <name type="scientific">Acidocella aquatica</name>
    <dbReference type="NCBI Taxonomy" id="1922313"/>
    <lineage>
        <taxon>Bacteria</taxon>
        <taxon>Pseudomonadati</taxon>
        <taxon>Pseudomonadota</taxon>
        <taxon>Alphaproteobacteria</taxon>
        <taxon>Acetobacterales</taxon>
        <taxon>Acidocellaceae</taxon>
        <taxon>Acidocella</taxon>
    </lineage>
</organism>
<feature type="domain" description="Rieske" evidence="7">
    <location>
        <begin position="3"/>
        <end position="98"/>
    </location>
</feature>
<name>A0ABQ6A5T8_9PROT</name>
<comment type="caution">
    <text evidence="8">The sequence shown here is derived from an EMBL/GenBank/DDBJ whole genome shotgun (WGS) entry which is preliminary data.</text>
</comment>
<dbReference type="Proteomes" id="UP001156641">
    <property type="component" value="Unassembled WGS sequence"/>
</dbReference>
<keyword evidence="2" id="KW-0479">Metal-binding</keyword>
<evidence type="ECO:0000256" key="6">
    <source>
        <dbReference type="ARBA" id="ARBA00038001"/>
    </source>
</evidence>
<protein>
    <submittedName>
        <fullName evidence="8">Ferredoxin</fullName>
    </submittedName>
</protein>
<dbReference type="InterPro" id="IPR017941">
    <property type="entry name" value="Rieske_2Fe-2S"/>
</dbReference>
<comment type="cofactor">
    <cofactor evidence="5">
        <name>[2Fe-2S] cluster</name>
        <dbReference type="ChEBI" id="CHEBI:190135"/>
    </cofactor>
</comment>
<keyword evidence="9" id="KW-1185">Reference proteome</keyword>
<evidence type="ECO:0000256" key="5">
    <source>
        <dbReference type="ARBA" id="ARBA00034078"/>
    </source>
</evidence>
<dbReference type="SUPFAM" id="SSF50022">
    <property type="entry name" value="ISP domain"/>
    <property type="match status" value="1"/>
</dbReference>
<evidence type="ECO:0000256" key="1">
    <source>
        <dbReference type="ARBA" id="ARBA00022714"/>
    </source>
</evidence>